<comment type="similarity">
    <text evidence="2 13">Belongs to the SUA5 family.</text>
</comment>
<dbReference type="Pfam" id="PF01300">
    <property type="entry name" value="Sua5_yciO_yrdC"/>
    <property type="match status" value="1"/>
</dbReference>
<evidence type="ECO:0000256" key="9">
    <source>
        <dbReference type="ARBA" id="ARBA00022741"/>
    </source>
</evidence>
<dbReference type="GO" id="GO:0005524">
    <property type="term" value="F:ATP binding"/>
    <property type="evidence" value="ECO:0007669"/>
    <property type="project" value="UniProtKB-UniRule"/>
</dbReference>
<dbReference type="EC" id="2.7.7.87" evidence="3 13"/>
<feature type="binding site" evidence="14">
    <location>
        <position position="68"/>
    </location>
    <ligand>
        <name>L-threonine</name>
        <dbReference type="ChEBI" id="CHEBI:57926"/>
    </ligand>
</feature>
<feature type="binding site" evidence="14">
    <location>
        <position position="150"/>
    </location>
    <ligand>
        <name>ATP</name>
        <dbReference type="ChEBI" id="CHEBI:30616"/>
    </ligand>
</feature>
<dbReference type="GO" id="GO:0000049">
    <property type="term" value="F:tRNA binding"/>
    <property type="evidence" value="ECO:0007669"/>
    <property type="project" value="TreeGrafter"/>
</dbReference>
<feature type="binding site" evidence="14">
    <location>
        <position position="188"/>
    </location>
    <ligand>
        <name>L-threonine</name>
        <dbReference type="ChEBI" id="CHEBI:57926"/>
    </ligand>
</feature>
<dbReference type="GO" id="GO:0005737">
    <property type="term" value="C:cytoplasm"/>
    <property type="evidence" value="ECO:0007669"/>
    <property type="project" value="UniProtKB-SubCell"/>
</dbReference>
<keyword evidence="6 13" id="KW-0808">Transferase</keyword>
<evidence type="ECO:0000256" key="3">
    <source>
        <dbReference type="ARBA" id="ARBA00012584"/>
    </source>
</evidence>
<reference evidence="16 17" key="1">
    <citation type="journal article" date="2017" name="PLoS ONE">
        <title>Development of a real-time PCR for detection of Staphylococcus pseudintermedius using a novel automated comparison of whole-genome sequences.</title>
        <authorList>
            <person name="Verstappen K.M."/>
            <person name="Huijbregts L."/>
            <person name="Spaninks M."/>
            <person name="Wagenaar J.A."/>
            <person name="Fluit A.C."/>
            <person name="Duim B."/>
        </authorList>
    </citation>
    <scope>NUCLEOTIDE SEQUENCE [LARGE SCALE GENOMIC DNA]</scope>
    <source>
        <strain evidence="16 17">215070706401-1</strain>
    </source>
</reference>
<sequence>MSETKIWDVRDYTTRFEEYPKLLEIVKTLQDGGLVVLPTETVYGLGGNAKDDTAIRKIYEAKGRPSDNPLIVHIHDTDQLDDFVADISEATRKLMEAFWPGPITFILPLKQGFLCDRVTGGLNSVAVRMPSHPVALSLLKAVDLPIAAPSANLSGRPSPTTFEHAFHDLNHRVDGIMQSTQSDAGLESTVVDCTSFPFRIARPGTITRNMLNDILPQSVEVHSPRATEKPIAPGMKYRHYAPSTPLKMIAQLNAPIHEDAHEDWSKIAFIVPETKKQLLPASAQVIVISESESDIQGANHNLYDVLHQLDHLDDVDMAYIYGFEDNFDTEALRNRMLKAVSQQVVKDESL</sequence>
<comment type="caution">
    <text evidence="16">The sequence shown here is derived from an EMBL/GenBank/DDBJ whole genome shotgun (WGS) entry which is preliminary data.</text>
</comment>
<evidence type="ECO:0000313" key="17">
    <source>
        <dbReference type="Proteomes" id="UP000218335"/>
    </source>
</evidence>
<comment type="catalytic activity">
    <reaction evidence="12 13">
        <text>L-threonine + hydrogencarbonate + ATP = L-threonylcarbamoyladenylate + diphosphate + H2O</text>
        <dbReference type="Rhea" id="RHEA:36407"/>
        <dbReference type="ChEBI" id="CHEBI:15377"/>
        <dbReference type="ChEBI" id="CHEBI:17544"/>
        <dbReference type="ChEBI" id="CHEBI:30616"/>
        <dbReference type="ChEBI" id="CHEBI:33019"/>
        <dbReference type="ChEBI" id="CHEBI:57926"/>
        <dbReference type="ChEBI" id="CHEBI:73682"/>
        <dbReference type="EC" id="2.7.7.87"/>
    </reaction>
</comment>
<dbReference type="InterPro" id="IPR010923">
    <property type="entry name" value="T(6)A37_SUA5"/>
</dbReference>
<feature type="binding site" evidence="14">
    <location>
        <position position="73"/>
    </location>
    <ligand>
        <name>L-threonine</name>
        <dbReference type="ChEBI" id="CHEBI:57926"/>
    </ligand>
</feature>
<evidence type="ECO:0000256" key="13">
    <source>
        <dbReference type="PIRNR" id="PIRNR004930"/>
    </source>
</evidence>
<dbReference type="PIRSF" id="PIRSF004930">
    <property type="entry name" value="Tln_factor_SUA5"/>
    <property type="match status" value="1"/>
</dbReference>
<dbReference type="GO" id="GO:0006450">
    <property type="term" value="P:regulation of translational fidelity"/>
    <property type="evidence" value="ECO:0007669"/>
    <property type="project" value="TreeGrafter"/>
</dbReference>
<evidence type="ECO:0000256" key="10">
    <source>
        <dbReference type="ARBA" id="ARBA00022840"/>
    </source>
</evidence>
<evidence type="ECO:0000256" key="8">
    <source>
        <dbReference type="ARBA" id="ARBA00022695"/>
    </source>
</evidence>
<gene>
    <name evidence="16" type="ORF">B5C08_09530</name>
</gene>
<dbReference type="PROSITE" id="PS51163">
    <property type="entry name" value="YRDC"/>
    <property type="match status" value="1"/>
</dbReference>
<dbReference type="Pfam" id="PF03481">
    <property type="entry name" value="Sua5_C"/>
    <property type="match status" value="1"/>
</dbReference>
<feature type="domain" description="YrdC-like" evidence="15">
    <location>
        <begin position="19"/>
        <end position="206"/>
    </location>
</feature>
<keyword evidence="10 13" id="KW-0067">ATP-binding</keyword>
<evidence type="ECO:0000256" key="4">
    <source>
        <dbReference type="ARBA" id="ARBA00015492"/>
    </source>
</evidence>
<keyword evidence="9 13" id="KW-0547">Nucleotide-binding</keyword>
<dbReference type="InterPro" id="IPR017945">
    <property type="entry name" value="DHBP_synth_RibB-like_a/b_dom"/>
</dbReference>
<evidence type="ECO:0000256" key="5">
    <source>
        <dbReference type="ARBA" id="ARBA00022490"/>
    </source>
</evidence>
<evidence type="ECO:0000256" key="6">
    <source>
        <dbReference type="ARBA" id="ARBA00022679"/>
    </source>
</evidence>
<dbReference type="PANTHER" id="PTHR17490:SF16">
    <property type="entry name" value="THREONYLCARBAMOYL-AMP SYNTHASE"/>
    <property type="match status" value="1"/>
</dbReference>
<comment type="subcellular location">
    <subcellularLocation>
        <location evidence="1 13">Cytoplasm</location>
    </subcellularLocation>
</comment>
<dbReference type="Proteomes" id="UP000218335">
    <property type="component" value="Unassembled WGS sequence"/>
</dbReference>
<dbReference type="Gene3D" id="3.40.50.11030">
    <property type="entry name" value="Threonylcarbamoyl-AMP synthase, C-terminal domain"/>
    <property type="match status" value="1"/>
</dbReference>
<dbReference type="GO" id="GO:0008033">
    <property type="term" value="P:tRNA processing"/>
    <property type="evidence" value="ECO:0007669"/>
    <property type="project" value="UniProtKB-KW"/>
</dbReference>
<feature type="binding site" evidence="14">
    <location>
        <position position="158"/>
    </location>
    <ligand>
        <name>ATP</name>
        <dbReference type="ChEBI" id="CHEBI:30616"/>
    </ligand>
</feature>
<evidence type="ECO:0000256" key="2">
    <source>
        <dbReference type="ARBA" id="ARBA00007663"/>
    </source>
</evidence>
<evidence type="ECO:0000256" key="7">
    <source>
        <dbReference type="ARBA" id="ARBA00022694"/>
    </source>
</evidence>
<keyword evidence="8 13" id="KW-0548">Nucleotidyltransferase</keyword>
<keyword evidence="7 13" id="KW-0819">tRNA processing</keyword>
<organism evidence="16 17">
    <name type="scientific">Staphylococcus delphini</name>
    <dbReference type="NCBI Taxonomy" id="53344"/>
    <lineage>
        <taxon>Bacteria</taxon>
        <taxon>Bacillati</taxon>
        <taxon>Bacillota</taxon>
        <taxon>Bacilli</taxon>
        <taxon>Bacillales</taxon>
        <taxon>Staphylococcaceae</taxon>
        <taxon>Staphylococcus</taxon>
        <taxon>Staphylococcus intermedius group</taxon>
    </lineage>
</organism>
<evidence type="ECO:0000256" key="1">
    <source>
        <dbReference type="ARBA" id="ARBA00004496"/>
    </source>
</evidence>
<keyword evidence="5 13" id="KW-0963">Cytoplasm</keyword>
<evidence type="ECO:0000256" key="12">
    <source>
        <dbReference type="ARBA" id="ARBA00048366"/>
    </source>
</evidence>
<feature type="binding site" evidence="14">
    <location>
        <position position="41"/>
    </location>
    <ligand>
        <name>L-threonine</name>
        <dbReference type="ChEBI" id="CHEBI:57926"/>
    </ligand>
</feature>
<evidence type="ECO:0000256" key="11">
    <source>
        <dbReference type="ARBA" id="ARBA00029774"/>
    </source>
</evidence>
<dbReference type="RefSeq" id="WP_096593671.1">
    <property type="nucleotide sequence ID" value="NZ_MWRM01000012.1"/>
</dbReference>
<dbReference type="InterPro" id="IPR038385">
    <property type="entry name" value="Sua5/YwlC_C"/>
</dbReference>
<feature type="binding site" evidence="14">
    <location>
        <position position="64"/>
    </location>
    <ligand>
        <name>ATP</name>
        <dbReference type="ChEBI" id="CHEBI:30616"/>
    </ligand>
</feature>
<dbReference type="GO" id="GO:0061710">
    <property type="term" value="F:L-threonylcarbamoyladenylate synthase"/>
    <property type="evidence" value="ECO:0007669"/>
    <property type="project" value="UniProtKB-EC"/>
</dbReference>
<dbReference type="GO" id="GO:0003725">
    <property type="term" value="F:double-stranded RNA binding"/>
    <property type="evidence" value="ECO:0007669"/>
    <property type="project" value="UniProtKB-UniRule"/>
</dbReference>
<comment type="function">
    <text evidence="13">Required for the formation of a threonylcarbamoyl group on adenosine at position 37 (t(6)A37) in tRNAs that read codons beginning with adenine.</text>
</comment>
<dbReference type="PANTHER" id="PTHR17490">
    <property type="entry name" value="SUA5"/>
    <property type="match status" value="1"/>
</dbReference>
<feature type="binding site" evidence="14">
    <location>
        <position position="128"/>
    </location>
    <ligand>
        <name>L-threonine</name>
        <dbReference type="ChEBI" id="CHEBI:57926"/>
    </ligand>
</feature>
<dbReference type="Gene3D" id="3.90.870.10">
    <property type="entry name" value="DHBP synthase"/>
    <property type="match status" value="1"/>
</dbReference>
<dbReference type="AlphaFoldDB" id="A0A2A4GW12"/>
<accession>A0A2A4GW12</accession>
<protein>
    <recommendedName>
        <fullName evidence="4 13">Threonylcarbamoyl-AMP synthase</fullName>
        <shortName evidence="13">TC-AMP synthase</shortName>
        <ecNumber evidence="3 13">2.7.7.87</ecNumber>
    </recommendedName>
    <alternativeName>
        <fullName evidence="11 13">L-threonylcarbamoyladenylate synthase</fullName>
    </alternativeName>
</protein>
<dbReference type="InterPro" id="IPR050156">
    <property type="entry name" value="TC-AMP_synthase_SUA5"/>
</dbReference>
<feature type="binding site" evidence="14">
    <location>
        <position position="240"/>
    </location>
    <ligand>
        <name>ATP</name>
        <dbReference type="ChEBI" id="CHEBI:30616"/>
    </ligand>
</feature>
<dbReference type="InterPro" id="IPR006070">
    <property type="entry name" value="Sua5-like_dom"/>
</dbReference>
<feature type="binding site" evidence="14">
    <location>
        <position position="148"/>
    </location>
    <ligand>
        <name>L-threonine</name>
        <dbReference type="ChEBI" id="CHEBI:57926"/>
    </ligand>
</feature>
<feature type="binding site" evidence="14">
    <location>
        <position position="202"/>
    </location>
    <ligand>
        <name>ATP</name>
        <dbReference type="ChEBI" id="CHEBI:30616"/>
    </ligand>
</feature>
<dbReference type="NCBIfam" id="TIGR00057">
    <property type="entry name" value="L-threonylcarbamoyladenylate synthase"/>
    <property type="match status" value="1"/>
</dbReference>
<evidence type="ECO:0000313" key="16">
    <source>
        <dbReference type="EMBL" id="PCF54470.1"/>
    </source>
</evidence>
<name>A0A2A4GW12_9STAP</name>
<evidence type="ECO:0000259" key="15">
    <source>
        <dbReference type="PROSITE" id="PS51163"/>
    </source>
</evidence>
<evidence type="ECO:0000256" key="14">
    <source>
        <dbReference type="PIRSR" id="PIRSR004930-1"/>
    </source>
</evidence>
<dbReference type="EMBL" id="MWUU01000012">
    <property type="protein sequence ID" value="PCF54470.1"/>
    <property type="molecule type" value="Genomic_DNA"/>
</dbReference>
<dbReference type="SUPFAM" id="SSF55821">
    <property type="entry name" value="YrdC/RibB"/>
    <property type="match status" value="1"/>
</dbReference>
<dbReference type="FunFam" id="3.90.870.10:FF:000009">
    <property type="entry name" value="Threonylcarbamoyl-AMP synthase, putative"/>
    <property type="match status" value="1"/>
</dbReference>
<proteinExistence type="inferred from homology"/>
<dbReference type="InterPro" id="IPR005145">
    <property type="entry name" value="Sua5_C"/>
</dbReference>